<evidence type="ECO:0000313" key="11">
    <source>
        <dbReference type="EMBL" id="JAB56774.1"/>
    </source>
</evidence>
<feature type="transmembrane region" description="Helical" evidence="9">
    <location>
        <begin position="205"/>
        <end position="222"/>
    </location>
</feature>
<sequence length="230" mass="26025">MFKNLLNNYLLLFICNLLCLTIEASYLEYSYINIELYHSLNKNDFSLRGNITITNLNSGAYTLSQESLTTIERNQLKQLAEENRFYRLQAVVTSSDGSRKEYLTSTRACALATSQLTDILWISLDHTGSVLGISQTVSSGNVGNCQHIHSLHIDELDEFNTEIYVKHMEAAPIPDTATFIQKLQLEREARERGETKDNRGFFAKYWMYIVPVVILVLISGATNPEATGAR</sequence>
<accession>U5EW61</accession>
<keyword evidence="5 10" id="KW-0732">Signal</keyword>
<keyword evidence="7 9" id="KW-1133">Transmembrane helix</keyword>
<dbReference type="EMBL" id="GANO01003097">
    <property type="protein sequence ID" value="JAB56774.1"/>
    <property type="molecule type" value="mRNA"/>
</dbReference>
<feature type="signal peptide" evidence="10">
    <location>
        <begin position="1"/>
        <end position="24"/>
    </location>
</feature>
<feature type="chain" id="PRO_5004659925" description="ER membrane protein complex subunit 10" evidence="10">
    <location>
        <begin position="25"/>
        <end position="230"/>
    </location>
</feature>
<reference evidence="11" key="1">
    <citation type="journal article" date="2014" name="Insect Biochem. Mol. Biol.">
        <title>An insight into the sialome of the frog biting fly, Corethrella appendiculata.</title>
        <authorList>
            <person name="Ribeiro J.M.C."/>
            <person name="Chagas A.C."/>
            <person name="Pham V.M."/>
            <person name="Lounibos L.P."/>
            <person name="Calvo E."/>
        </authorList>
    </citation>
    <scope>NUCLEOTIDE SEQUENCE</scope>
    <source>
        <tissue evidence="11">Salivary glands</tissue>
    </source>
</reference>
<dbReference type="PANTHER" id="PTHR21397:SF4">
    <property type="entry name" value="ER MEMBRANE PROTEIN COMPLEX SUBUNIT 10"/>
    <property type="match status" value="1"/>
</dbReference>
<evidence type="ECO:0000256" key="3">
    <source>
        <dbReference type="ARBA" id="ARBA00020105"/>
    </source>
</evidence>
<comment type="similarity">
    <text evidence="2">Belongs to the EMC10 family.</text>
</comment>
<dbReference type="AlphaFoldDB" id="U5EW61"/>
<name>U5EW61_9DIPT</name>
<evidence type="ECO:0000256" key="2">
    <source>
        <dbReference type="ARBA" id="ARBA00007695"/>
    </source>
</evidence>
<dbReference type="Pfam" id="PF21203">
    <property type="entry name" value="ECM10"/>
    <property type="match status" value="1"/>
</dbReference>
<organism evidence="11">
    <name type="scientific">Corethrella appendiculata</name>
    <dbReference type="NCBI Taxonomy" id="1370023"/>
    <lineage>
        <taxon>Eukaryota</taxon>
        <taxon>Metazoa</taxon>
        <taxon>Ecdysozoa</taxon>
        <taxon>Arthropoda</taxon>
        <taxon>Hexapoda</taxon>
        <taxon>Insecta</taxon>
        <taxon>Pterygota</taxon>
        <taxon>Neoptera</taxon>
        <taxon>Endopterygota</taxon>
        <taxon>Diptera</taxon>
        <taxon>Nematocera</taxon>
        <taxon>Culicoidea</taxon>
        <taxon>Chaoboridae</taxon>
        <taxon>Corethrella</taxon>
    </lineage>
</organism>
<evidence type="ECO:0000256" key="4">
    <source>
        <dbReference type="ARBA" id="ARBA00022692"/>
    </source>
</evidence>
<evidence type="ECO:0000256" key="8">
    <source>
        <dbReference type="ARBA" id="ARBA00023136"/>
    </source>
</evidence>
<keyword evidence="6" id="KW-0256">Endoplasmic reticulum</keyword>
<comment type="subcellular location">
    <subcellularLocation>
        <location evidence="1">Endoplasmic reticulum membrane</location>
        <topology evidence="1">Single-pass type I membrane protein</topology>
    </subcellularLocation>
</comment>
<evidence type="ECO:0000256" key="5">
    <source>
        <dbReference type="ARBA" id="ARBA00022729"/>
    </source>
</evidence>
<protein>
    <recommendedName>
        <fullName evidence="3">ER membrane protein complex subunit 10</fullName>
    </recommendedName>
</protein>
<dbReference type="CDD" id="cd22209">
    <property type="entry name" value="EMC10"/>
    <property type="match status" value="1"/>
</dbReference>
<keyword evidence="8 9" id="KW-0472">Membrane</keyword>
<evidence type="ECO:0000256" key="7">
    <source>
        <dbReference type="ARBA" id="ARBA00022989"/>
    </source>
</evidence>
<evidence type="ECO:0000256" key="1">
    <source>
        <dbReference type="ARBA" id="ARBA00004115"/>
    </source>
</evidence>
<dbReference type="PANTHER" id="PTHR21397">
    <property type="entry name" value="CHROMATIN COMPLEXES SUBUNIT BAP18-RELATED"/>
    <property type="match status" value="1"/>
</dbReference>
<keyword evidence="4 9" id="KW-0812">Transmembrane</keyword>
<proteinExistence type="evidence at transcript level"/>
<evidence type="ECO:0000256" key="10">
    <source>
        <dbReference type="SAM" id="SignalP"/>
    </source>
</evidence>
<dbReference type="GO" id="GO:0072546">
    <property type="term" value="C:EMC complex"/>
    <property type="evidence" value="ECO:0007669"/>
    <property type="project" value="TreeGrafter"/>
</dbReference>
<evidence type="ECO:0000256" key="9">
    <source>
        <dbReference type="SAM" id="Phobius"/>
    </source>
</evidence>
<evidence type="ECO:0000256" key="6">
    <source>
        <dbReference type="ARBA" id="ARBA00022824"/>
    </source>
</evidence>